<dbReference type="PANTHER" id="PTHR15263">
    <property type="entry name" value="I-KAPPA-B-LIKE PROTEIN IKBL"/>
    <property type="match status" value="1"/>
</dbReference>
<feature type="compositionally biased region" description="Basic residues" evidence="6">
    <location>
        <begin position="58"/>
        <end position="76"/>
    </location>
</feature>
<evidence type="ECO:0000313" key="8">
    <source>
        <dbReference type="Proteomes" id="UP000606974"/>
    </source>
</evidence>
<accession>A0A8H7E7E5</accession>
<keyword evidence="5" id="KW-0539">Nucleus</keyword>
<name>A0A8H7E7E5_9EURO</name>
<comment type="subcellular location">
    <subcellularLocation>
        <location evidence="1">Nucleus</location>
    </subcellularLocation>
</comment>
<dbReference type="GO" id="GO:0043124">
    <property type="term" value="P:negative regulation of canonical NF-kappaB signal transduction"/>
    <property type="evidence" value="ECO:0007669"/>
    <property type="project" value="InterPro"/>
</dbReference>
<keyword evidence="4" id="KW-0040">ANK repeat</keyword>
<comment type="caution">
    <text evidence="7">The sequence shown here is derived from an EMBL/GenBank/DDBJ whole genome shotgun (WGS) entry which is preliminary data.</text>
</comment>
<keyword evidence="8" id="KW-1185">Reference proteome</keyword>
<feature type="region of interest" description="Disordered" evidence="6">
    <location>
        <begin position="169"/>
        <end position="215"/>
    </location>
</feature>
<dbReference type="PANTHER" id="PTHR15263:SF1">
    <property type="entry name" value="NF-KAPPA-B INHIBITOR-LIKE PROTEIN 1"/>
    <property type="match status" value="1"/>
</dbReference>
<protein>
    <recommendedName>
        <fullName evidence="9">J domain-containing protein</fullName>
    </recommendedName>
</protein>
<gene>
    <name evidence="7" type="ORF">GJ744_010600</name>
</gene>
<evidence type="ECO:0000256" key="3">
    <source>
        <dbReference type="ARBA" id="ARBA00022737"/>
    </source>
</evidence>
<reference evidence="7" key="1">
    <citation type="submission" date="2020-02" db="EMBL/GenBank/DDBJ databases">
        <authorList>
            <person name="Palmer J.M."/>
        </authorList>
    </citation>
    <scope>NUCLEOTIDE SEQUENCE</scope>
    <source>
        <strain evidence="7">EPUS1.4</strain>
        <tissue evidence="7">Thallus</tissue>
    </source>
</reference>
<sequence>MTTTSNTGDHAQIPAEHATSRGANSRSSSKRFKFKSKSKTSKWQDEDNLRHASESSSSHHHHHHHRRHHRHKRRRLSTSPQVNPPSPENVPASTLHPDIAFRESLFDAMGDDEGAAYWESVYGQPIHTYSDAKRNEETGELEKMSDEEYIAFVRRGMWERSWEGVEAERERRRKESLREERERKDANRKEEKKKKEEETGESRGGGIEPNDFEREVEQSLRRGWERKQKRMWREKWEAYEKAWDDLYLLARSRKTTIDGSEEKTVHLRNEIVWPVESGKRKDVNTQEIGRFMTMTVGSRMASGELANKESALASTLKSERVRWHPDKVQQRFGGLNIDEGTLRGVTEVFQVMDRLYNERK</sequence>
<feature type="compositionally biased region" description="Basic residues" evidence="6">
    <location>
        <begin position="28"/>
        <end position="40"/>
    </location>
</feature>
<keyword evidence="2" id="KW-0597">Phosphoprotein</keyword>
<evidence type="ECO:0000256" key="5">
    <source>
        <dbReference type="ARBA" id="ARBA00023242"/>
    </source>
</evidence>
<evidence type="ECO:0000256" key="6">
    <source>
        <dbReference type="SAM" id="MobiDB-lite"/>
    </source>
</evidence>
<keyword evidence="3" id="KW-0677">Repeat</keyword>
<feature type="compositionally biased region" description="Basic and acidic residues" evidence="6">
    <location>
        <begin position="42"/>
        <end position="53"/>
    </location>
</feature>
<dbReference type="InterPro" id="IPR038753">
    <property type="entry name" value="NFKBIL1"/>
</dbReference>
<dbReference type="OrthoDB" id="412109at2759"/>
<evidence type="ECO:0000313" key="7">
    <source>
        <dbReference type="EMBL" id="KAF7513204.1"/>
    </source>
</evidence>
<dbReference type="GO" id="GO:0005634">
    <property type="term" value="C:nucleus"/>
    <property type="evidence" value="ECO:0007669"/>
    <property type="project" value="UniProtKB-SubCell"/>
</dbReference>
<evidence type="ECO:0008006" key="9">
    <source>
        <dbReference type="Google" id="ProtNLM"/>
    </source>
</evidence>
<evidence type="ECO:0000256" key="1">
    <source>
        <dbReference type="ARBA" id="ARBA00004123"/>
    </source>
</evidence>
<evidence type="ECO:0000256" key="4">
    <source>
        <dbReference type="ARBA" id="ARBA00023043"/>
    </source>
</evidence>
<feature type="region of interest" description="Disordered" evidence="6">
    <location>
        <begin position="1"/>
        <end position="96"/>
    </location>
</feature>
<dbReference type="AlphaFoldDB" id="A0A8H7E7E5"/>
<organism evidence="7 8">
    <name type="scientific">Endocarpon pusillum</name>
    <dbReference type="NCBI Taxonomy" id="364733"/>
    <lineage>
        <taxon>Eukaryota</taxon>
        <taxon>Fungi</taxon>
        <taxon>Dikarya</taxon>
        <taxon>Ascomycota</taxon>
        <taxon>Pezizomycotina</taxon>
        <taxon>Eurotiomycetes</taxon>
        <taxon>Chaetothyriomycetidae</taxon>
        <taxon>Verrucariales</taxon>
        <taxon>Verrucariaceae</taxon>
        <taxon>Endocarpon</taxon>
    </lineage>
</organism>
<evidence type="ECO:0000256" key="2">
    <source>
        <dbReference type="ARBA" id="ARBA00022553"/>
    </source>
</evidence>
<proteinExistence type="predicted"/>
<dbReference type="EMBL" id="JAACFV010000007">
    <property type="protein sequence ID" value="KAF7513204.1"/>
    <property type="molecule type" value="Genomic_DNA"/>
</dbReference>
<feature type="compositionally biased region" description="Basic and acidic residues" evidence="6">
    <location>
        <begin position="176"/>
        <end position="201"/>
    </location>
</feature>
<dbReference type="Proteomes" id="UP000606974">
    <property type="component" value="Unassembled WGS sequence"/>
</dbReference>